<reference evidence="3 4" key="1">
    <citation type="submission" date="2017-03" db="EMBL/GenBank/DDBJ databases">
        <authorList>
            <person name="Afonso C.L."/>
            <person name="Miller P.J."/>
            <person name="Scott M.A."/>
            <person name="Spackman E."/>
            <person name="Goraichik I."/>
            <person name="Dimitrov K.M."/>
            <person name="Suarez D.L."/>
            <person name="Swayne D.E."/>
        </authorList>
    </citation>
    <scope>NUCLEOTIDE SEQUENCE [LARGE SCALE GENOMIC DNA]</scope>
    <source>
        <strain evidence="3 4">CECT 7691</strain>
    </source>
</reference>
<keyword evidence="1" id="KW-0732">Signal</keyword>
<proteinExistence type="predicted"/>
<dbReference type="Proteomes" id="UP000193200">
    <property type="component" value="Unassembled WGS sequence"/>
</dbReference>
<evidence type="ECO:0000259" key="2">
    <source>
        <dbReference type="Pfam" id="PF13473"/>
    </source>
</evidence>
<dbReference type="InterPro" id="IPR008972">
    <property type="entry name" value="Cupredoxin"/>
</dbReference>
<dbReference type="InterPro" id="IPR028096">
    <property type="entry name" value="EfeO_Cupredoxin"/>
</dbReference>
<protein>
    <recommendedName>
        <fullName evidence="2">EfeO-type cupredoxin-like domain-containing protein</fullName>
    </recommendedName>
</protein>
<dbReference type="SUPFAM" id="SSF49503">
    <property type="entry name" value="Cupredoxins"/>
    <property type="match status" value="1"/>
</dbReference>
<dbReference type="AlphaFoldDB" id="A0A1Y5TTE0"/>
<evidence type="ECO:0000313" key="3">
    <source>
        <dbReference type="EMBL" id="SLN69808.1"/>
    </source>
</evidence>
<organism evidence="3 4">
    <name type="scientific">Oceanibacterium hippocampi</name>
    <dbReference type="NCBI Taxonomy" id="745714"/>
    <lineage>
        <taxon>Bacteria</taxon>
        <taxon>Pseudomonadati</taxon>
        <taxon>Pseudomonadota</taxon>
        <taxon>Alphaproteobacteria</taxon>
        <taxon>Sneathiellales</taxon>
        <taxon>Sneathiellaceae</taxon>
        <taxon>Oceanibacterium</taxon>
    </lineage>
</organism>
<evidence type="ECO:0000256" key="1">
    <source>
        <dbReference type="SAM" id="SignalP"/>
    </source>
</evidence>
<keyword evidence="4" id="KW-1185">Reference proteome</keyword>
<dbReference type="Gene3D" id="2.60.40.420">
    <property type="entry name" value="Cupredoxins - blue copper proteins"/>
    <property type="match status" value="1"/>
</dbReference>
<evidence type="ECO:0000313" key="4">
    <source>
        <dbReference type="Proteomes" id="UP000193200"/>
    </source>
</evidence>
<dbReference type="Pfam" id="PF13473">
    <property type="entry name" value="Cupredoxin_1"/>
    <property type="match status" value="1"/>
</dbReference>
<dbReference type="OrthoDB" id="7161040at2"/>
<sequence length="114" mass="12389">MHHGKPGRVLAALTLAAALWAPAALAEEPVFELTIRDHRFQPATLEVPANTRVRLVVVNADATPEEFESHELNREKVIAGNSRATILIGPLDAGTYPFVGEFHEDTAKGTIVVR</sequence>
<dbReference type="RefSeq" id="WP_085884597.1">
    <property type="nucleotide sequence ID" value="NZ_FWFR01000003.1"/>
</dbReference>
<dbReference type="EMBL" id="FWFR01000003">
    <property type="protein sequence ID" value="SLN69808.1"/>
    <property type="molecule type" value="Genomic_DNA"/>
</dbReference>
<feature type="signal peptide" evidence="1">
    <location>
        <begin position="1"/>
        <end position="26"/>
    </location>
</feature>
<gene>
    <name evidence="3" type="ORF">OCH7691_03232</name>
</gene>
<feature type="chain" id="PRO_5012870646" description="EfeO-type cupredoxin-like domain-containing protein" evidence="1">
    <location>
        <begin position="27"/>
        <end position="114"/>
    </location>
</feature>
<name>A0A1Y5TTE0_9PROT</name>
<feature type="domain" description="EfeO-type cupredoxin-like" evidence="2">
    <location>
        <begin position="10"/>
        <end position="113"/>
    </location>
</feature>
<accession>A0A1Y5TTE0</accession>
<dbReference type="InParanoid" id="A0A1Y5TTE0"/>